<accession>A0A0F9VA79</accession>
<evidence type="ECO:0000313" key="1">
    <source>
        <dbReference type="EMBL" id="KKN62743.1"/>
    </source>
</evidence>
<name>A0A0F9VA79_9ZZZZ</name>
<organism evidence="1">
    <name type="scientific">marine sediment metagenome</name>
    <dbReference type="NCBI Taxonomy" id="412755"/>
    <lineage>
        <taxon>unclassified sequences</taxon>
        <taxon>metagenomes</taxon>
        <taxon>ecological metagenomes</taxon>
    </lineage>
</organism>
<dbReference type="AlphaFoldDB" id="A0A0F9VA79"/>
<proteinExistence type="predicted"/>
<protein>
    <submittedName>
        <fullName evidence="1">Uncharacterized protein</fullName>
    </submittedName>
</protein>
<comment type="caution">
    <text evidence="1">The sequence shown here is derived from an EMBL/GenBank/DDBJ whole genome shotgun (WGS) entry which is preliminary data.</text>
</comment>
<sequence>MESNNYNQYEPMNIYEAIEAMKIAARYRNEIANSKTVFDAVRDMLPSSRKREDVMSIVRLLALTEHKGDLEKLVLELKEKGGMEFVARLGQGLIKNPLGELLSGAKVLGMTEVQGTAEV</sequence>
<dbReference type="EMBL" id="LAZR01000614">
    <property type="protein sequence ID" value="KKN62743.1"/>
    <property type="molecule type" value="Genomic_DNA"/>
</dbReference>
<reference evidence="1" key="1">
    <citation type="journal article" date="2015" name="Nature">
        <title>Complex archaea that bridge the gap between prokaryotes and eukaryotes.</title>
        <authorList>
            <person name="Spang A."/>
            <person name="Saw J.H."/>
            <person name="Jorgensen S.L."/>
            <person name="Zaremba-Niedzwiedzka K."/>
            <person name="Martijn J."/>
            <person name="Lind A.E."/>
            <person name="van Eijk R."/>
            <person name="Schleper C."/>
            <person name="Guy L."/>
            <person name="Ettema T.J."/>
        </authorList>
    </citation>
    <scope>NUCLEOTIDE SEQUENCE</scope>
</reference>
<gene>
    <name evidence="1" type="ORF">LCGC14_0508620</name>
</gene>